<dbReference type="EMBL" id="JAIWYP010000003">
    <property type="protein sequence ID" value="KAH3847983.1"/>
    <property type="molecule type" value="Genomic_DNA"/>
</dbReference>
<dbReference type="PANTHER" id="PTHR13206">
    <property type="entry name" value="UBIQUITIN LIGASE PROTEIN PHF9 FANCONI ANEMIA GROUP L PROTEIN"/>
    <property type="match status" value="1"/>
</dbReference>
<dbReference type="SUPFAM" id="SSF57850">
    <property type="entry name" value="RING/U-box"/>
    <property type="match status" value="1"/>
</dbReference>
<dbReference type="CDD" id="cd16490">
    <property type="entry name" value="RING-CH-C4HC3_FANCL"/>
    <property type="match status" value="1"/>
</dbReference>
<comment type="caution">
    <text evidence="5">The sequence shown here is derived from an EMBL/GenBank/DDBJ whole genome shotgun (WGS) entry which is preliminary data.</text>
</comment>
<dbReference type="Proteomes" id="UP000828390">
    <property type="component" value="Unassembled WGS sequence"/>
</dbReference>
<dbReference type="InterPro" id="IPR026848">
    <property type="entry name" value="Fancl"/>
</dbReference>
<dbReference type="InterPro" id="IPR001841">
    <property type="entry name" value="Znf_RING"/>
</dbReference>
<dbReference type="InterPro" id="IPR019162">
    <property type="entry name" value="FancL_WD-rpt_cont_dom"/>
</dbReference>
<reference evidence="5" key="1">
    <citation type="journal article" date="2019" name="bioRxiv">
        <title>The Genome of the Zebra Mussel, Dreissena polymorpha: A Resource for Invasive Species Research.</title>
        <authorList>
            <person name="McCartney M.A."/>
            <person name="Auch B."/>
            <person name="Kono T."/>
            <person name="Mallez S."/>
            <person name="Zhang Y."/>
            <person name="Obille A."/>
            <person name="Becker A."/>
            <person name="Abrahante J.E."/>
            <person name="Garbe J."/>
            <person name="Badalamenti J.P."/>
            <person name="Herman A."/>
            <person name="Mangelson H."/>
            <person name="Liachko I."/>
            <person name="Sullivan S."/>
            <person name="Sone E.D."/>
            <person name="Koren S."/>
            <person name="Silverstein K.A.T."/>
            <person name="Beckman K.B."/>
            <person name="Gohl D.M."/>
        </authorList>
    </citation>
    <scope>NUCLEOTIDE SEQUENCE</scope>
    <source>
        <strain evidence="5">Duluth1</strain>
        <tissue evidence="5">Whole animal</tissue>
    </source>
</reference>
<keyword evidence="1 3" id="KW-0479">Metal-binding</keyword>
<dbReference type="GO" id="GO:0008270">
    <property type="term" value="F:zinc ion binding"/>
    <property type="evidence" value="ECO:0007669"/>
    <property type="project" value="UniProtKB-KW"/>
</dbReference>
<dbReference type="OrthoDB" id="10263265at2759"/>
<evidence type="ECO:0000259" key="4">
    <source>
        <dbReference type="PROSITE" id="PS50089"/>
    </source>
</evidence>
<dbReference type="CDD" id="cd23786">
    <property type="entry name" value="ELF_FANCL"/>
    <property type="match status" value="1"/>
</dbReference>
<dbReference type="AlphaFoldDB" id="A0A9D4KYF1"/>
<dbReference type="Gene3D" id="3.10.110.10">
    <property type="entry name" value="Ubiquitin Conjugating Enzyme"/>
    <property type="match status" value="1"/>
</dbReference>
<name>A0A9D4KYF1_DREPO</name>
<dbReference type="InterPro" id="IPR044037">
    <property type="entry name" value="FANCL_d3"/>
</dbReference>
<dbReference type="Pfam" id="PF09765">
    <property type="entry name" value="FANCL_d1"/>
    <property type="match status" value="1"/>
</dbReference>
<sequence length="366" mass="41859">MDILHDFPYLTLQDIKGLHYDGFIELKGALYRLEVKVPASGSLSEATVKCDANFTRILNPFSDIIKQRLSQCDSLHGFLKEIQSIAENQLDRNAVAATDSTMFCRQLLDHIELLGWDKLEYVSDDFREVHMVFTDVARRKHVMKLYTGKQYPRDCPKCSVQLPVKFDLHWSAHATLTDAYGQFEVSVDTFQDFWNKMAEIDAKTWVLEPEKPTHAAKHRRIAINPSVSVQITVDPNNPRVLPDCMFLGSDQAIKPLRQSMNANISAWNEESGILDNLGRLLNVTFPSPATSTKEEFRLECGICYSYRLEEEIPSEVCNESRCQQVFHQTCLVDWLRALSSSRQSFNTIFGNCPYCEKAMTVKLMAR</sequence>
<dbReference type="Pfam" id="PF11793">
    <property type="entry name" value="FANCL_C"/>
    <property type="match status" value="1"/>
</dbReference>
<evidence type="ECO:0000313" key="5">
    <source>
        <dbReference type="EMBL" id="KAH3847983.1"/>
    </source>
</evidence>
<evidence type="ECO:0000313" key="6">
    <source>
        <dbReference type="Proteomes" id="UP000828390"/>
    </source>
</evidence>
<dbReference type="PANTHER" id="PTHR13206:SF0">
    <property type="entry name" value="E3 UBIQUITIN-PROTEIN LIGASE FANCL"/>
    <property type="match status" value="1"/>
</dbReference>
<dbReference type="InterPro" id="IPR043898">
    <property type="entry name" value="FANCL_d2"/>
</dbReference>
<dbReference type="InterPro" id="IPR043003">
    <property type="entry name" value="FANCL_d3_sf"/>
</dbReference>
<dbReference type="Gene3D" id="3.30.40.10">
    <property type="entry name" value="Zinc/RING finger domain, C3HC4 (zinc finger)"/>
    <property type="match status" value="1"/>
</dbReference>
<dbReference type="GO" id="GO:0006513">
    <property type="term" value="P:protein monoubiquitination"/>
    <property type="evidence" value="ECO:0007669"/>
    <property type="project" value="TreeGrafter"/>
</dbReference>
<dbReference type="InterPro" id="IPR026850">
    <property type="entry name" value="FANCL_C"/>
</dbReference>
<evidence type="ECO:0000256" key="3">
    <source>
        <dbReference type="PROSITE-ProRule" id="PRU00175"/>
    </source>
</evidence>
<reference evidence="5" key="2">
    <citation type="submission" date="2020-11" db="EMBL/GenBank/DDBJ databases">
        <authorList>
            <person name="McCartney M.A."/>
            <person name="Auch B."/>
            <person name="Kono T."/>
            <person name="Mallez S."/>
            <person name="Becker A."/>
            <person name="Gohl D.M."/>
            <person name="Silverstein K.A.T."/>
            <person name="Koren S."/>
            <person name="Bechman K.B."/>
            <person name="Herman A."/>
            <person name="Abrahante J.E."/>
            <person name="Garbe J."/>
        </authorList>
    </citation>
    <scope>NUCLEOTIDE SEQUENCE</scope>
    <source>
        <strain evidence="5">Duluth1</strain>
        <tissue evidence="5">Whole animal</tissue>
    </source>
</reference>
<dbReference type="GO" id="GO:0036297">
    <property type="term" value="P:interstrand cross-link repair"/>
    <property type="evidence" value="ECO:0007669"/>
    <property type="project" value="InterPro"/>
</dbReference>
<organism evidence="5 6">
    <name type="scientific">Dreissena polymorpha</name>
    <name type="common">Zebra mussel</name>
    <name type="synonym">Mytilus polymorpha</name>
    <dbReference type="NCBI Taxonomy" id="45954"/>
    <lineage>
        <taxon>Eukaryota</taxon>
        <taxon>Metazoa</taxon>
        <taxon>Spiralia</taxon>
        <taxon>Lophotrochozoa</taxon>
        <taxon>Mollusca</taxon>
        <taxon>Bivalvia</taxon>
        <taxon>Autobranchia</taxon>
        <taxon>Heteroconchia</taxon>
        <taxon>Euheterodonta</taxon>
        <taxon>Imparidentia</taxon>
        <taxon>Neoheterodontei</taxon>
        <taxon>Myida</taxon>
        <taxon>Dreissenoidea</taxon>
        <taxon>Dreissenidae</taxon>
        <taxon>Dreissena</taxon>
    </lineage>
</organism>
<evidence type="ECO:0000256" key="1">
    <source>
        <dbReference type="ARBA" id="ARBA00022771"/>
    </source>
</evidence>
<keyword evidence="1 3" id="KW-0863">Zinc-finger</keyword>
<dbReference type="InterPro" id="IPR016135">
    <property type="entry name" value="UBQ-conjugating_enzyme/RWD"/>
</dbReference>
<dbReference type="Gene3D" id="3.10.110.20">
    <property type="entry name" value="RWD domain-like"/>
    <property type="match status" value="1"/>
</dbReference>
<protein>
    <recommendedName>
        <fullName evidence="4">RING-type domain-containing protein</fullName>
    </recommendedName>
</protein>
<keyword evidence="2" id="KW-0862">Zinc</keyword>
<dbReference type="GO" id="GO:0043240">
    <property type="term" value="C:Fanconi anaemia nuclear complex"/>
    <property type="evidence" value="ECO:0007669"/>
    <property type="project" value="InterPro"/>
</dbReference>
<proteinExistence type="predicted"/>
<dbReference type="Pfam" id="PF18890">
    <property type="entry name" value="FANCL_d2"/>
    <property type="match status" value="1"/>
</dbReference>
<dbReference type="InterPro" id="IPR013083">
    <property type="entry name" value="Znf_RING/FYVE/PHD"/>
</dbReference>
<feature type="domain" description="RING-type" evidence="4">
    <location>
        <begin position="300"/>
        <end position="356"/>
    </location>
</feature>
<dbReference type="SMART" id="SM01197">
    <property type="entry name" value="FANCL_C"/>
    <property type="match status" value="1"/>
</dbReference>
<accession>A0A9D4KYF1</accession>
<dbReference type="Pfam" id="PF18891">
    <property type="entry name" value="FANCL_d3"/>
    <property type="match status" value="1"/>
</dbReference>
<dbReference type="GO" id="GO:0061630">
    <property type="term" value="F:ubiquitin protein ligase activity"/>
    <property type="evidence" value="ECO:0007669"/>
    <property type="project" value="TreeGrafter"/>
</dbReference>
<dbReference type="CDD" id="cd23832">
    <property type="entry name" value="DRWD-C_FANCL"/>
    <property type="match status" value="1"/>
</dbReference>
<dbReference type="CDD" id="cd23831">
    <property type="entry name" value="DRWD-N_FANCL"/>
    <property type="match status" value="1"/>
</dbReference>
<keyword evidence="6" id="KW-1185">Reference proteome</keyword>
<evidence type="ECO:0000256" key="2">
    <source>
        <dbReference type="ARBA" id="ARBA00022833"/>
    </source>
</evidence>
<dbReference type="PROSITE" id="PS50089">
    <property type="entry name" value="ZF_RING_2"/>
    <property type="match status" value="1"/>
</dbReference>
<gene>
    <name evidence="5" type="ORF">DPMN_090319</name>
</gene>